<gene>
    <name evidence="2" type="ORF">TanjilG_10421</name>
</gene>
<sequence length="385" mass="43847">MAETARDSKIKLTIKFHSSSRTPKEYVLCVPRSKKRELSDPSSSDLRCRKRCKVVASEDLAKATSKTDSEYSSVTRVETTSAMIVKDSRTVDEEVAETKKVATDRDVSVYPIKIGGSTGKCGVVKEKWRVGNATVCEEKEKKKEPLMRRRVVKKDSRIIKEGKDCVNNSCTKNMMKKVAIAVNTDEVSAVNIRKQSLAVVKNGTTTQYCGIVNEKGRVGCKISRTVREEDCEVKKNEKVQKNARVGLVMDHCKKMQCWVMLKRLMTGRDSWVFKEPLMGFEILDKDYTVENSSMSKFSIKSEIVCNETLKKPTCLKDIESKLNKLLYTNPDEFADDIRVILSYGLLHPPRNDIYKIARRVNEDFEVSWKSLKEKWLSGERKGKKI</sequence>
<dbReference type="SUPFAM" id="SSF47370">
    <property type="entry name" value="Bromodomain"/>
    <property type="match status" value="1"/>
</dbReference>
<keyword evidence="3" id="KW-1185">Reference proteome</keyword>
<organism evidence="2 3">
    <name type="scientific">Lupinus angustifolius</name>
    <name type="common">Narrow-leaved blue lupine</name>
    <dbReference type="NCBI Taxonomy" id="3871"/>
    <lineage>
        <taxon>Eukaryota</taxon>
        <taxon>Viridiplantae</taxon>
        <taxon>Streptophyta</taxon>
        <taxon>Embryophyta</taxon>
        <taxon>Tracheophyta</taxon>
        <taxon>Spermatophyta</taxon>
        <taxon>Magnoliopsida</taxon>
        <taxon>eudicotyledons</taxon>
        <taxon>Gunneridae</taxon>
        <taxon>Pentapetalae</taxon>
        <taxon>rosids</taxon>
        <taxon>fabids</taxon>
        <taxon>Fabales</taxon>
        <taxon>Fabaceae</taxon>
        <taxon>Papilionoideae</taxon>
        <taxon>50 kb inversion clade</taxon>
        <taxon>genistoids sensu lato</taxon>
        <taxon>core genistoids</taxon>
        <taxon>Genisteae</taxon>
        <taxon>Lupinus</taxon>
    </lineage>
</organism>
<dbReference type="Gramene" id="OIW01260">
    <property type="protein sequence ID" value="OIW01260"/>
    <property type="gene ID" value="TanjilG_10421"/>
</dbReference>
<dbReference type="PANTHER" id="PTHR46136:SF7">
    <property type="entry name" value="BROMO DOMAIN-CONTAINING PROTEIN"/>
    <property type="match status" value="1"/>
</dbReference>
<evidence type="ECO:0000313" key="3">
    <source>
        <dbReference type="Proteomes" id="UP000188354"/>
    </source>
</evidence>
<accession>A0A4P1R4T8</accession>
<protein>
    <recommendedName>
        <fullName evidence="4">Bromo domain-containing protein</fullName>
    </recommendedName>
</protein>
<name>A0A4P1R4T8_LUPAN</name>
<dbReference type="InterPro" id="IPR036427">
    <property type="entry name" value="Bromodomain-like_sf"/>
</dbReference>
<dbReference type="EMBL" id="CM007371">
    <property type="protein sequence ID" value="OIW01260.1"/>
    <property type="molecule type" value="Genomic_DNA"/>
</dbReference>
<dbReference type="InterPro" id="IPR052442">
    <property type="entry name" value="Env_Response_Regulator"/>
</dbReference>
<dbReference type="Proteomes" id="UP000188354">
    <property type="component" value="Chromosome LG11"/>
</dbReference>
<dbReference type="STRING" id="3871.A0A4P1R4T8"/>
<dbReference type="AlphaFoldDB" id="A0A4P1R4T8"/>
<keyword evidence="1" id="KW-0103">Bromodomain</keyword>
<dbReference type="PANTHER" id="PTHR46136">
    <property type="entry name" value="TRANSCRIPTION FACTOR GTE8"/>
    <property type="match status" value="1"/>
</dbReference>
<evidence type="ECO:0000256" key="1">
    <source>
        <dbReference type="ARBA" id="ARBA00023117"/>
    </source>
</evidence>
<evidence type="ECO:0000313" key="2">
    <source>
        <dbReference type="EMBL" id="OIW01260.1"/>
    </source>
</evidence>
<reference evidence="2 3" key="1">
    <citation type="journal article" date="2017" name="Plant Biotechnol. J.">
        <title>A comprehensive draft genome sequence for lupin (Lupinus angustifolius), an emerging health food: insights into plant-microbe interactions and legume evolution.</title>
        <authorList>
            <person name="Hane J.K."/>
            <person name="Ming Y."/>
            <person name="Kamphuis L.G."/>
            <person name="Nelson M.N."/>
            <person name="Garg G."/>
            <person name="Atkins C.A."/>
            <person name="Bayer P.E."/>
            <person name="Bravo A."/>
            <person name="Bringans S."/>
            <person name="Cannon S."/>
            <person name="Edwards D."/>
            <person name="Foley R."/>
            <person name="Gao L.L."/>
            <person name="Harrison M.J."/>
            <person name="Huang W."/>
            <person name="Hurgobin B."/>
            <person name="Li S."/>
            <person name="Liu C.W."/>
            <person name="McGrath A."/>
            <person name="Morahan G."/>
            <person name="Murray J."/>
            <person name="Weller J."/>
            <person name="Jian J."/>
            <person name="Singh K.B."/>
        </authorList>
    </citation>
    <scope>NUCLEOTIDE SEQUENCE [LARGE SCALE GENOMIC DNA]</scope>
    <source>
        <strain evidence="3">cv. Tanjil</strain>
        <tissue evidence="2">Whole plant</tissue>
    </source>
</reference>
<proteinExistence type="predicted"/>
<evidence type="ECO:0008006" key="4">
    <source>
        <dbReference type="Google" id="ProtNLM"/>
    </source>
</evidence>
<dbReference type="Gene3D" id="1.20.920.10">
    <property type="entry name" value="Bromodomain-like"/>
    <property type="match status" value="1"/>
</dbReference>